<dbReference type="GO" id="GO:0016226">
    <property type="term" value="P:iron-sulfur cluster assembly"/>
    <property type="evidence" value="ECO:0007669"/>
    <property type="project" value="InterPro"/>
</dbReference>
<evidence type="ECO:0000256" key="1">
    <source>
        <dbReference type="ARBA" id="ARBA00043967"/>
    </source>
</evidence>
<proteinExistence type="inferred from homology"/>
<comment type="similarity">
    <text evidence="1">Belongs to the iron-sulfur cluster assembly SufBD family.</text>
</comment>
<dbReference type="InterPro" id="IPR055346">
    <property type="entry name" value="Fe-S_cluster_assembly_SufBD"/>
</dbReference>
<organism evidence="4">
    <name type="scientific">uncultured Chloroflexia bacterium</name>
    <dbReference type="NCBI Taxonomy" id="1672391"/>
    <lineage>
        <taxon>Bacteria</taxon>
        <taxon>Bacillati</taxon>
        <taxon>Chloroflexota</taxon>
        <taxon>Chloroflexia</taxon>
        <taxon>environmental samples</taxon>
    </lineage>
</organism>
<dbReference type="PANTHER" id="PTHR30508">
    <property type="entry name" value="FES CLUSTER ASSEMBLY PROTEIN SUF"/>
    <property type="match status" value="1"/>
</dbReference>
<dbReference type="InterPro" id="IPR037284">
    <property type="entry name" value="SUF_FeS_clus_asmbl_SufBD_sf"/>
</dbReference>
<feature type="domain" description="SUF system FeS cluster assembly SufBD N-terminal" evidence="3">
    <location>
        <begin position="66"/>
        <end position="130"/>
    </location>
</feature>
<evidence type="ECO:0000313" key="4">
    <source>
        <dbReference type="EMBL" id="CAA9394848.1"/>
    </source>
</evidence>
<sequence length="207" mass="22532">MLLNVESRTLPAIGELANEMLGLDGERLATFEAARTLSLPVWKRTNLGNFDLNQLRPVFGSAEIETTATGVYVADLQTALVERPEVLAQYANQAVEARFNTYTAYNAALGRDGVVVHVPRNIEVDAPIRVRYRLPEGGTVIFPRTLVIAEENSRVTVIEEFVSDDLESVGVVVPVAEIISKPGARVQFMSLQTLGKGGYLFGAQAAQ</sequence>
<feature type="domain" description="SUF system FeS cluster assembly SufBD core" evidence="2">
    <location>
        <begin position="137"/>
        <end position="206"/>
    </location>
</feature>
<feature type="non-terminal residue" evidence="4">
    <location>
        <position position="207"/>
    </location>
</feature>
<name>A0A6J4NSV3_9CHLR</name>
<gene>
    <name evidence="4" type="ORF">AVDCRST_MAG93-9915</name>
</gene>
<dbReference type="PANTHER" id="PTHR30508:SF1">
    <property type="entry name" value="UPF0051 PROTEIN ABCI8, CHLOROPLASTIC-RELATED"/>
    <property type="match status" value="1"/>
</dbReference>
<evidence type="ECO:0000259" key="3">
    <source>
        <dbReference type="Pfam" id="PF19295"/>
    </source>
</evidence>
<accession>A0A6J4NSV3</accession>
<reference evidence="4" key="1">
    <citation type="submission" date="2020-02" db="EMBL/GenBank/DDBJ databases">
        <authorList>
            <person name="Meier V. D."/>
        </authorList>
    </citation>
    <scope>NUCLEOTIDE SEQUENCE</scope>
    <source>
        <strain evidence="4">AVDCRST_MAG93</strain>
    </source>
</reference>
<protein>
    <submittedName>
        <fullName evidence="4">Uncharacterized protein</fullName>
    </submittedName>
</protein>
<dbReference type="AlphaFoldDB" id="A0A6J4NSV3"/>
<dbReference type="EMBL" id="CADCTR010003329">
    <property type="protein sequence ID" value="CAA9394848.1"/>
    <property type="molecule type" value="Genomic_DNA"/>
</dbReference>
<evidence type="ECO:0000259" key="2">
    <source>
        <dbReference type="Pfam" id="PF01458"/>
    </source>
</evidence>
<dbReference type="InterPro" id="IPR045595">
    <property type="entry name" value="SufBD_N"/>
</dbReference>
<dbReference type="SUPFAM" id="SSF101960">
    <property type="entry name" value="Stabilizer of iron transporter SufD"/>
    <property type="match status" value="1"/>
</dbReference>
<dbReference type="Pfam" id="PF19295">
    <property type="entry name" value="SufBD_N"/>
    <property type="match status" value="1"/>
</dbReference>
<dbReference type="Pfam" id="PF01458">
    <property type="entry name" value="SUFBD_core"/>
    <property type="match status" value="1"/>
</dbReference>
<dbReference type="InterPro" id="IPR000825">
    <property type="entry name" value="SUF_FeS_clus_asmbl_SufBD_core"/>
</dbReference>